<evidence type="ECO:0000313" key="4">
    <source>
        <dbReference type="Proteomes" id="UP000034604"/>
    </source>
</evidence>
<dbReference type="GO" id="GO:0046677">
    <property type="term" value="P:response to antibiotic"/>
    <property type="evidence" value="ECO:0007669"/>
    <property type="project" value="InterPro"/>
</dbReference>
<dbReference type="InterPro" id="IPR012338">
    <property type="entry name" value="Beta-lactam/transpept-like"/>
</dbReference>
<dbReference type="GO" id="GO:0030655">
    <property type="term" value="P:beta-lactam antibiotic catabolic process"/>
    <property type="evidence" value="ECO:0007669"/>
    <property type="project" value="InterPro"/>
</dbReference>
<keyword evidence="1" id="KW-1133">Transmembrane helix</keyword>
<dbReference type="GO" id="GO:0008800">
    <property type="term" value="F:beta-lactamase activity"/>
    <property type="evidence" value="ECO:0007669"/>
    <property type="project" value="InterPro"/>
</dbReference>
<name>A0A0G1J723_9BACT</name>
<sequence length="337" mass="38428">MKEINIIGQNEKVTPTLRRKVLLLSGSMILFGMIIGLMFGFWLDEDVVDILSERRLKGSYQFINPLLECDSSLGEKNIKLRNMEDLIKTYIDQVVRSGKVDTVAVYFRDLNNGPWMGINEDDEFAGASLLKLPLAMAVYKKSESNIGLLGTMVAYKEDKNSNNTQTFDLDMKLKLGKKYTLEELIERMLVNSDNEAKLLVEKFITGAEVANFFEELGIHSSVDNNYDISVREYGAFFRILYNSSYLSRENSEKILRILSKVSYSSGLKKWLPEGTVLSHKFGEKLIDGSGQLHDCGMVYRERPPYLICVMTRGSKVKEMEKVIENPPTERRVNRSPL</sequence>
<dbReference type="PANTHER" id="PTHR35333">
    <property type="entry name" value="BETA-LACTAMASE"/>
    <property type="match status" value="1"/>
</dbReference>
<reference evidence="3 4" key="1">
    <citation type="journal article" date="2015" name="Nature">
        <title>rRNA introns, odd ribosomes, and small enigmatic genomes across a large radiation of phyla.</title>
        <authorList>
            <person name="Brown C.T."/>
            <person name="Hug L.A."/>
            <person name="Thomas B.C."/>
            <person name="Sharon I."/>
            <person name="Castelle C.J."/>
            <person name="Singh A."/>
            <person name="Wilkins M.J."/>
            <person name="Williams K.H."/>
            <person name="Banfield J.F."/>
        </authorList>
    </citation>
    <scope>NUCLEOTIDE SEQUENCE [LARGE SCALE GENOMIC DNA]</scope>
</reference>
<dbReference type="InterPro" id="IPR045155">
    <property type="entry name" value="Beta-lactam_cat"/>
</dbReference>
<keyword evidence="1" id="KW-0472">Membrane</keyword>
<keyword evidence="1" id="KW-0812">Transmembrane</keyword>
<evidence type="ECO:0000256" key="1">
    <source>
        <dbReference type="SAM" id="Phobius"/>
    </source>
</evidence>
<dbReference type="AlphaFoldDB" id="A0A0G1J723"/>
<dbReference type="PANTHER" id="PTHR35333:SF3">
    <property type="entry name" value="BETA-LACTAMASE-TYPE TRANSPEPTIDASE FOLD CONTAINING PROTEIN"/>
    <property type="match status" value="1"/>
</dbReference>
<protein>
    <submittedName>
        <fullName evidence="3">Beta-lactamase class A-like protein</fullName>
    </submittedName>
</protein>
<organism evidence="3 4">
    <name type="scientific">Candidatus Collierbacteria bacterium GW2011_GWB1_44_35</name>
    <dbReference type="NCBI Taxonomy" id="1618383"/>
    <lineage>
        <taxon>Bacteria</taxon>
        <taxon>Candidatus Collieribacteriota</taxon>
    </lineage>
</organism>
<dbReference type="Pfam" id="PF13354">
    <property type="entry name" value="Beta-lactamase2"/>
    <property type="match status" value="1"/>
</dbReference>
<dbReference type="SUPFAM" id="SSF56601">
    <property type="entry name" value="beta-lactamase/transpeptidase-like"/>
    <property type="match status" value="1"/>
</dbReference>
<accession>A0A0G1J723</accession>
<comment type="caution">
    <text evidence="3">The sequence shown here is derived from an EMBL/GenBank/DDBJ whole genome shotgun (WGS) entry which is preliminary data.</text>
</comment>
<dbReference type="Proteomes" id="UP000034604">
    <property type="component" value="Unassembled WGS sequence"/>
</dbReference>
<gene>
    <name evidence="3" type="ORF">UW62_C0024G0006</name>
</gene>
<feature type="transmembrane region" description="Helical" evidence="1">
    <location>
        <begin position="21"/>
        <end position="43"/>
    </location>
</feature>
<proteinExistence type="predicted"/>
<dbReference type="Gene3D" id="3.40.710.10">
    <property type="entry name" value="DD-peptidase/beta-lactamase superfamily"/>
    <property type="match status" value="1"/>
</dbReference>
<feature type="domain" description="Beta-lactamase class A catalytic" evidence="2">
    <location>
        <begin position="105"/>
        <end position="311"/>
    </location>
</feature>
<evidence type="ECO:0000259" key="2">
    <source>
        <dbReference type="Pfam" id="PF13354"/>
    </source>
</evidence>
<evidence type="ECO:0000313" key="3">
    <source>
        <dbReference type="EMBL" id="KKT67471.1"/>
    </source>
</evidence>
<dbReference type="InterPro" id="IPR000871">
    <property type="entry name" value="Beta-lactam_class-A"/>
</dbReference>
<dbReference type="EMBL" id="LCJA01000024">
    <property type="protein sequence ID" value="KKT67471.1"/>
    <property type="molecule type" value="Genomic_DNA"/>
</dbReference>